<evidence type="ECO:0000313" key="2">
    <source>
        <dbReference type="EMBL" id="SVB29769.1"/>
    </source>
</evidence>
<dbReference type="InterPro" id="IPR025975">
    <property type="entry name" value="Polysacc_lyase"/>
</dbReference>
<gene>
    <name evidence="2" type="ORF">METZ01_LOCUS182623</name>
</gene>
<accession>A0A382CV57</accession>
<evidence type="ECO:0008006" key="3">
    <source>
        <dbReference type="Google" id="ProtNLM"/>
    </source>
</evidence>
<feature type="region of interest" description="Disordered" evidence="1">
    <location>
        <begin position="25"/>
        <end position="49"/>
    </location>
</feature>
<name>A0A382CV57_9ZZZZ</name>
<dbReference type="EMBL" id="UINC01036186">
    <property type="protein sequence ID" value="SVB29769.1"/>
    <property type="molecule type" value="Genomic_DNA"/>
</dbReference>
<dbReference type="Gene3D" id="2.60.120.200">
    <property type="match status" value="1"/>
</dbReference>
<dbReference type="Pfam" id="PF14099">
    <property type="entry name" value="Polysacc_lyase"/>
    <property type="match status" value="1"/>
</dbReference>
<dbReference type="PROSITE" id="PS51257">
    <property type="entry name" value="PROKAR_LIPOPROTEIN"/>
    <property type="match status" value="1"/>
</dbReference>
<protein>
    <recommendedName>
        <fullName evidence="3">Polysaccharide lyase</fullName>
    </recommendedName>
</protein>
<evidence type="ECO:0000256" key="1">
    <source>
        <dbReference type="SAM" id="MobiDB-lite"/>
    </source>
</evidence>
<organism evidence="2">
    <name type="scientific">marine metagenome</name>
    <dbReference type="NCBI Taxonomy" id="408172"/>
    <lineage>
        <taxon>unclassified sequences</taxon>
        <taxon>metagenomes</taxon>
        <taxon>ecological metagenomes</taxon>
    </lineage>
</organism>
<reference evidence="2" key="1">
    <citation type="submission" date="2018-05" db="EMBL/GenBank/DDBJ databases">
        <authorList>
            <person name="Lanie J.A."/>
            <person name="Ng W.-L."/>
            <person name="Kazmierczak K.M."/>
            <person name="Andrzejewski T.M."/>
            <person name="Davidsen T.M."/>
            <person name="Wayne K.J."/>
            <person name="Tettelin H."/>
            <person name="Glass J.I."/>
            <person name="Rusch D."/>
            <person name="Podicherti R."/>
            <person name="Tsui H.-C.T."/>
            <person name="Winkler M.E."/>
        </authorList>
    </citation>
    <scope>NUCLEOTIDE SEQUENCE</scope>
</reference>
<dbReference type="AlphaFoldDB" id="A0A382CV57"/>
<proteinExistence type="predicted"/>
<sequence length="281" mass="32312">MRTLPKILCAITLLSMSGLAWASCPEGQEEDDRTSECKPSTKVKKSLSSGSGWGFGRSLPLGAKKHGYQVVSAPDHPVRYGQYSEKFEVRPGDCSTSASGSWDDCKQDRERSELIQRYETQKRGDEYWYRWSIYLPPTHQNIYKTKLAYAQFHQEGCPPVLMFQEYDGGYWLNIQPSINKGLDDNRKLLEATEFVGRWNDIVVHARWTKHSDGWFKVWVNGEEKTSYYGKTMSCKEVYFKYGVYRTFVSLNSKSKTVTTIAYYDGVVRSKSKEGMFDPLPE</sequence>